<comment type="caution">
    <text evidence="6">The sequence shown here is derived from an EMBL/GenBank/DDBJ whole genome shotgun (WGS) entry which is preliminary data.</text>
</comment>
<keyword evidence="3" id="KW-0732">Signal</keyword>
<gene>
    <name evidence="6" type="ORF">Pme01_32610</name>
</gene>
<organism evidence="6 7">
    <name type="scientific">Planosporangium mesophilum</name>
    <dbReference type="NCBI Taxonomy" id="689768"/>
    <lineage>
        <taxon>Bacteria</taxon>
        <taxon>Bacillati</taxon>
        <taxon>Actinomycetota</taxon>
        <taxon>Actinomycetes</taxon>
        <taxon>Micromonosporales</taxon>
        <taxon>Micromonosporaceae</taxon>
        <taxon>Planosporangium</taxon>
    </lineage>
</organism>
<dbReference type="CDD" id="cd20008">
    <property type="entry name" value="PBP1_ABC_sugar_binding-like"/>
    <property type="match status" value="1"/>
</dbReference>
<dbReference type="InterPro" id="IPR025997">
    <property type="entry name" value="SBP_2_dom"/>
</dbReference>
<dbReference type="InterPro" id="IPR028082">
    <property type="entry name" value="Peripla_BP_I"/>
</dbReference>
<dbReference type="AlphaFoldDB" id="A0A8J3TC87"/>
<feature type="domain" description="Periplasmic binding protein" evidence="5">
    <location>
        <begin position="52"/>
        <end position="306"/>
    </location>
</feature>
<evidence type="ECO:0000313" key="6">
    <source>
        <dbReference type="EMBL" id="GII23664.1"/>
    </source>
</evidence>
<dbReference type="Gene3D" id="3.40.50.2300">
    <property type="match status" value="2"/>
</dbReference>
<dbReference type="SUPFAM" id="SSF53822">
    <property type="entry name" value="Periplasmic binding protein-like I"/>
    <property type="match status" value="1"/>
</dbReference>
<dbReference type="PANTHER" id="PTHR46847:SF1">
    <property type="entry name" value="D-ALLOSE-BINDING PERIPLASMIC PROTEIN-RELATED"/>
    <property type="match status" value="1"/>
</dbReference>
<dbReference type="PANTHER" id="PTHR46847">
    <property type="entry name" value="D-ALLOSE-BINDING PERIPLASMIC PROTEIN-RELATED"/>
    <property type="match status" value="1"/>
</dbReference>
<dbReference type="Pfam" id="PF13407">
    <property type="entry name" value="Peripla_BP_4"/>
    <property type="match status" value="1"/>
</dbReference>
<dbReference type="GO" id="GO:0030246">
    <property type="term" value="F:carbohydrate binding"/>
    <property type="evidence" value="ECO:0007669"/>
    <property type="project" value="UniProtKB-ARBA"/>
</dbReference>
<accession>A0A8J3TC87</accession>
<dbReference type="EMBL" id="BOON01000031">
    <property type="protein sequence ID" value="GII23664.1"/>
    <property type="molecule type" value="Genomic_DNA"/>
</dbReference>
<evidence type="ECO:0000259" key="5">
    <source>
        <dbReference type="Pfam" id="PF13407"/>
    </source>
</evidence>
<reference evidence="6" key="1">
    <citation type="submission" date="2021-01" db="EMBL/GenBank/DDBJ databases">
        <title>Whole genome shotgun sequence of Planosporangium mesophilum NBRC 109066.</title>
        <authorList>
            <person name="Komaki H."/>
            <person name="Tamura T."/>
        </authorList>
    </citation>
    <scope>NUCLEOTIDE SEQUENCE</scope>
    <source>
        <strain evidence="6">NBRC 109066</strain>
    </source>
</reference>
<protein>
    <submittedName>
        <fullName evidence="6">LacI family transcriptional regulator</fullName>
    </submittedName>
</protein>
<evidence type="ECO:0000256" key="3">
    <source>
        <dbReference type="ARBA" id="ARBA00022729"/>
    </source>
</evidence>
<feature type="region of interest" description="Disordered" evidence="4">
    <location>
        <begin position="324"/>
        <end position="345"/>
    </location>
</feature>
<dbReference type="Proteomes" id="UP000599074">
    <property type="component" value="Unassembled WGS sequence"/>
</dbReference>
<evidence type="ECO:0000313" key="7">
    <source>
        <dbReference type="Proteomes" id="UP000599074"/>
    </source>
</evidence>
<dbReference type="GO" id="GO:0030313">
    <property type="term" value="C:cell envelope"/>
    <property type="evidence" value="ECO:0007669"/>
    <property type="project" value="UniProtKB-SubCell"/>
</dbReference>
<comment type="subcellular location">
    <subcellularLocation>
        <location evidence="1">Cell envelope</location>
    </subcellularLocation>
</comment>
<evidence type="ECO:0000256" key="4">
    <source>
        <dbReference type="SAM" id="MobiDB-lite"/>
    </source>
</evidence>
<sequence length="345" mass="35299">MARTRTVFAGSLVAVVALVALVVGVVTGRATGTTSASGGGPGGAATGKKVDVIIKASDSSFWQAMLAGAQQAGADFGVEVHMFGPTSETNIDEQVQLVENSISRGVQGIVIASNSSTALNSVIGRARGDRIKVVTVDSRVTAESEGFIGTDNVKAGAQAGRRMCDLLKAKGRTSGAVLVESSVAGIQSLVDRDRGFRQGVAEGCPGVDASLQRFNNNDINTATAQVNDALTANRELLGVFADNNTSGVGAARAIKDNNAIETVPVVAFDSDPQENAALAEGAIDALVVQNPYFFGYQGVVAAAMASVGRVPPRDMDPGAVVADKANMNQPEIKSLLEPPTAKAGK</sequence>
<proteinExistence type="inferred from homology"/>
<evidence type="ECO:0000256" key="2">
    <source>
        <dbReference type="ARBA" id="ARBA00007639"/>
    </source>
</evidence>
<name>A0A8J3TC87_9ACTN</name>
<evidence type="ECO:0000256" key="1">
    <source>
        <dbReference type="ARBA" id="ARBA00004196"/>
    </source>
</evidence>
<keyword evidence="7" id="KW-1185">Reference proteome</keyword>
<comment type="similarity">
    <text evidence="2">Belongs to the bacterial solute-binding protein 2 family.</text>
</comment>
<dbReference type="RefSeq" id="WP_168114308.1">
    <property type="nucleotide sequence ID" value="NZ_BOON01000031.1"/>
</dbReference>